<dbReference type="Pfam" id="PF03724">
    <property type="entry name" value="META"/>
    <property type="match status" value="1"/>
</dbReference>
<evidence type="ECO:0000259" key="1">
    <source>
        <dbReference type="Pfam" id="PF03724"/>
    </source>
</evidence>
<dbReference type="PROSITE" id="PS51257">
    <property type="entry name" value="PROKAR_LIPOPROTEIN"/>
    <property type="match status" value="1"/>
</dbReference>
<dbReference type="InterPro" id="IPR053147">
    <property type="entry name" value="Hsp_HslJ-like"/>
</dbReference>
<gene>
    <name evidence="2" type="ORF">FIL88_13375</name>
</gene>
<evidence type="ECO:0000313" key="2">
    <source>
        <dbReference type="EMBL" id="TQV66350.1"/>
    </source>
</evidence>
<feature type="domain" description="DUF306" evidence="1">
    <location>
        <begin position="30"/>
        <end position="125"/>
    </location>
</feature>
<dbReference type="OrthoDB" id="7777568at2"/>
<accession>A0A545SMX5</accession>
<evidence type="ECO:0000313" key="3">
    <source>
        <dbReference type="Proteomes" id="UP000315816"/>
    </source>
</evidence>
<comment type="caution">
    <text evidence="2">The sequence shown here is derived from an EMBL/GenBank/DDBJ whole genome shotgun (WGS) entry which is preliminary data.</text>
</comment>
<reference evidence="2 3" key="1">
    <citation type="submission" date="2019-06" db="EMBL/GenBank/DDBJ databases">
        <title>A novel species of marine bacteria.</title>
        <authorList>
            <person name="Wang Y."/>
        </authorList>
    </citation>
    <scope>NUCLEOTIDE SEQUENCE [LARGE SCALE GENOMIC DNA]</scope>
    <source>
        <strain evidence="2 3">MA1-10</strain>
    </source>
</reference>
<dbReference type="Proteomes" id="UP000315816">
    <property type="component" value="Unassembled WGS sequence"/>
</dbReference>
<sequence length="131" mass="13781">MKHLLLIPAALTLLSACKDETISGYADSTATWALIELNGMAFPATATITFPKKGQIEGDGPCNSYSATQTAPYPWFEAGPIVATERACADLGAEADFFTALGQVNIAEVSGGTLILSNKDGHELVFMTAPR</sequence>
<dbReference type="InterPro" id="IPR005184">
    <property type="entry name" value="DUF306_Meta_HslJ"/>
</dbReference>
<name>A0A545SMX5_9RHOB</name>
<dbReference type="AlphaFoldDB" id="A0A545SMX5"/>
<dbReference type="InterPro" id="IPR038670">
    <property type="entry name" value="HslJ-like_sf"/>
</dbReference>
<organism evidence="2 3">
    <name type="scientific">Aliiroseovarius halocynthiae</name>
    <dbReference type="NCBI Taxonomy" id="985055"/>
    <lineage>
        <taxon>Bacteria</taxon>
        <taxon>Pseudomonadati</taxon>
        <taxon>Pseudomonadota</taxon>
        <taxon>Alphaproteobacteria</taxon>
        <taxon>Rhodobacterales</taxon>
        <taxon>Paracoccaceae</taxon>
        <taxon>Aliiroseovarius</taxon>
    </lineage>
</organism>
<dbReference type="PANTHER" id="PTHR35535">
    <property type="entry name" value="HEAT SHOCK PROTEIN HSLJ"/>
    <property type="match status" value="1"/>
</dbReference>
<protein>
    <submittedName>
        <fullName evidence="2">META domain-containing protein</fullName>
    </submittedName>
</protein>
<proteinExistence type="predicted"/>
<keyword evidence="3" id="KW-1185">Reference proteome</keyword>
<dbReference type="EMBL" id="VICH01000010">
    <property type="protein sequence ID" value="TQV66350.1"/>
    <property type="molecule type" value="Genomic_DNA"/>
</dbReference>
<dbReference type="RefSeq" id="WP_142854382.1">
    <property type="nucleotide sequence ID" value="NZ_FXWW01000008.1"/>
</dbReference>
<dbReference type="Gene3D" id="2.40.128.270">
    <property type="match status" value="1"/>
</dbReference>
<dbReference type="PANTHER" id="PTHR35535:SF1">
    <property type="entry name" value="HEAT SHOCK PROTEIN HSLJ"/>
    <property type="match status" value="1"/>
</dbReference>